<evidence type="ECO:0000256" key="1">
    <source>
        <dbReference type="ARBA" id="ARBA00022741"/>
    </source>
</evidence>
<evidence type="ECO:0000313" key="4">
    <source>
        <dbReference type="EMBL" id="RIA80467.1"/>
    </source>
</evidence>
<evidence type="ECO:0000259" key="3">
    <source>
        <dbReference type="PROSITE" id="PS50011"/>
    </source>
</evidence>
<reference evidence="4 5" key="1">
    <citation type="submission" date="2018-06" db="EMBL/GenBank/DDBJ databases">
        <title>Comparative genomics reveals the genomic features of Rhizophagus irregularis, R. cerebriforme, R. diaphanum and Gigaspora rosea, and their symbiotic lifestyle signature.</title>
        <authorList>
            <person name="Morin E."/>
            <person name="San Clemente H."/>
            <person name="Chen E.C.H."/>
            <person name="De La Providencia I."/>
            <person name="Hainaut M."/>
            <person name="Kuo A."/>
            <person name="Kohler A."/>
            <person name="Murat C."/>
            <person name="Tang N."/>
            <person name="Roy S."/>
            <person name="Loubradou J."/>
            <person name="Henrissat B."/>
            <person name="Grigoriev I.V."/>
            <person name="Corradi N."/>
            <person name="Roux C."/>
            <person name="Martin F.M."/>
        </authorList>
    </citation>
    <scope>NUCLEOTIDE SEQUENCE [LARGE SCALE GENOMIC DNA]</scope>
    <source>
        <strain evidence="4 5">DAOM 227022</strain>
    </source>
</reference>
<dbReference type="GO" id="GO:0004674">
    <property type="term" value="F:protein serine/threonine kinase activity"/>
    <property type="evidence" value="ECO:0007669"/>
    <property type="project" value="TreeGrafter"/>
</dbReference>
<dbReference type="Gene3D" id="1.10.510.10">
    <property type="entry name" value="Transferase(Phosphotransferase) domain 1"/>
    <property type="match status" value="1"/>
</dbReference>
<keyword evidence="4" id="KW-0418">Kinase</keyword>
<accession>A0A397S901</accession>
<evidence type="ECO:0000313" key="5">
    <source>
        <dbReference type="Proteomes" id="UP000265703"/>
    </source>
</evidence>
<keyword evidence="1" id="KW-0547">Nucleotide-binding</keyword>
<dbReference type="Pfam" id="PF07714">
    <property type="entry name" value="PK_Tyr_Ser-Thr"/>
    <property type="match status" value="1"/>
</dbReference>
<dbReference type="InterPro" id="IPR001245">
    <property type="entry name" value="Ser-Thr/Tyr_kinase_cat_dom"/>
</dbReference>
<dbReference type="PROSITE" id="PS50011">
    <property type="entry name" value="PROTEIN_KINASE_DOM"/>
    <property type="match status" value="1"/>
</dbReference>
<proteinExistence type="predicted"/>
<dbReference type="InterPro" id="IPR000719">
    <property type="entry name" value="Prot_kinase_dom"/>
</dbReference>
<feature type="domain" description="Protein kinase" evidence="3">
    <location>
        <begin position="1"/>
        <end position="154"/>
    </location>
</feature>
<keyword evidence="4" id="KW-0808">Transferase</keyword>
<dbReference type="AlphaFoldDB" id="A0A397S901"/>
<gene>
    <name evidence="4" type="ORF">C1645_838648</name>
</gene>
<dbReference type="PANTHER" id="PTHR44329">
    <property type="entry name" value="SERINE/THREONINE-PROTEIN KINASE TNNI3K-RELATED"/>
    <property type="match status" value="1"/>
</dbReference>
<dbReference type="PANTHER" id="PTHR44329:SF298">
    <property type="entry name" value="MIXED LINEAGE KINASE DOMAIN-LIKE PROTEIN"/>
    <property type="match status" value="1"/>
</dbReference>
<keyword evidence="5" id="KW-1185">Reference proteome</keyword>
<dbReference type="SUPFAM" id="SSF56112">
    <property type="entry name" value="Protein kinase-like (PK-like)"/>
    <property type="match status" value="1"/>
</dbReference>
<sequence>MHSMTLIGKILSIDTNYKCGGGGGSVTVLAPSLYNKVYKLIVRLVNQSNVKNDIFGVISYIASEVLRGKPYTKAADIYSFGIIMWEITSGIPAFHNIFHDLNLFLDICKGIRPKIIEGTMPEYVELMKRCWDNNHEKRPTANEFFYASRRGQLN</sequence>
<evidence type="ECO:0000256" key="2">
    <source>
        <dbReference type="ARBA" id="ARBA00022840"/>
    </source>
</evidence>
<dbReference type="Proteomes" id="UP000265703">
    <property type="component" value="Unassembled WGS sequence"/>
</dbReference>
<keyword evidence="2" id="KW-0067">ATP-binding</keyword>
<name>A0A397S901_9GLOM</name>
<dbReference type="OrthoDB" id="4062651at2759"/>
<comment type="caution">
    <text evidence="4">The sequence shown here is derived from an EMBL/GenBank/DDBJ whole genome shotgun (WGS) entry which is preliminary data.</text>
</comment>
<organism evidence="4 5">
    <name type="scientific">Glomus cerebriforme</name>
    <dbReference type="NCBI Taxonomy" id="658196"/>
    <lineage>
        <taxon>Eukaryota</taxon>
        <taxon>Fungi</taxon>
        <taxon>Fungi incertae sedis</taxon>
        <taxon>Mucoromycota</taxon>
        <taxon>Glomeromycotina</taxon>
        <taxon>Glomeromycetes</taxon>
        <taxon>Glomerales</taxon>
        <taxon>Glomeraceae</taxon>
        <taxon>Glomus</taxon>
    </lineage>
</organism>
<protein>
    <submittedName>
        <fullName evidence="4">Kinase-like domain-containing protein</fullName>
    </submittedName>
</protein>
<dbReference type="EMBL" id="QKYT01000962">
    <property type="protein sequence ID" value="RIA80467.1"/>
    <property type="molecule type" value="Genomic_DNA"/>
</dbReference>
<dbReference type="InterPro" id="IPR011009">
    <property type="entry name" value="Kinase-like_dom_sf"/>
</dbReference>
<dbReference type="GO" id="GO:0005524">
    <property type="term" value="F:ATP binding"/>
    <property type="evidence" value="ECO:0007669"/>
    <property type="project" value="UniProtKB-KW"/>
</dbReference>
<dbReference type="InterPro" id="IPR051681">
    <property type="entry name" value="Ser/Thr_Kinases-Pseudokinases"/>
</dbReference>